<dbReference type="CDD" id="cd00685">
    <property type="entry name" value="Trans_IPPS_HT"/>
    <property type="match status" value="1"/>
</dbReference>
<gene>
    <name evidence="5" type="ORF">HG542_06880</name>
</gene>
<name>A0A7Y7E6K2_STRMO</name>
<dbReference type="EMBL" id="JABBXF010000012">
    <property type="protein sequence ID" value="NVK77384.1"/>
    <property type="molecule type" value="Genomic_DNA"/>
</dbReference>
<dbReference type="RefSeq" id="WP_171079178.1">
    <property type="nucleotide sequence ID" value="NZ_BNBU01000003.1"/>
</dbReference>
<evidence type="ECO:0000256" key="1">
    <source>
        <dbReference type="ARBA" id="ARBA00022723"/>
    </source>
</evidence>
<proteinExistence type="inferred from homology"/>
<comment type="caution">
    <text evidence="5">The sequence shown here is derived from an EMBL/GenBank/DDBJ whole genome shotgun (WGS) entry which is preliminary data.</text>
</comment>
<dbReference type="PANTHER" id="PTHR12001">
    <property type="entry name" value="GERANYLGERANYL PYROPHOSPHATE SYNTHASE"/>
    <property type="match status" value="1"/>
</dbReference>
<keyword evidence="1" id="KW-0479">Metal-binding</keyword>
<accession>A0A7Y7E6K2</accession>
<evidence type="ECO:0000313" key="5">
    <source>
        <dbReference type="EMBL" id="NVK77384.1"/>
    </source>
</evidence>
<organism evidence="5 6">
    <name type="scientific">Streptomyces morookaense</name>
    <name type="common">Streptoverticillium morookaense</name>
    <dbReference type="NCBI Taxonomy" id="1970"/>
    <lineage>
        <taxon>Bacteria</taxon>
        <taxon>Bacillati</taxon>
        <taxon>Actinomycetota</taxon>
        <taxon>Actinomycetes</taxon>
        <taxon>Kitasatosporales</taxon>
        <taxon>Streptomycetaceae</taxon>
        <taxon>Streptomyces</taxon>
    </lineage>
</organism>
<dbReference type="InterPro" id="IPR033749">
    <property type="entry name" value="Polyprenyl_synt_CS"/>
</dbReference>
<dbReference type="GO" id="GO:0008299">
    <property type="term" value="P:isoprenoid biosynthetic process"/>
    <property type="evidence" value="ECO:0007669"/>
    <property type="project" value="InterPro"/>
</dbReference>
<dbReference type="PROSITE" id="PS00723">
    <property type="entry name" value="POLYPRENYL_SYNTHASE_1"/>
    <property type="match status" value="1"/>
</dbReference>
<evidence type="ECO:0000313" key="6">
    <source>
        <dbReference type="Proteomes" id="UP000587462"/>
    </source>
</evidence>
<dbReference type="GO" id="GO:0004659">
    <property type="term" value="F:prenyltransferase activity"/>
    <property type="evidence" value="ECO:0007669"/>
    <property type="project" value="InterPro"/>
</dbReference>
<dbReference type="InterPro" id="IPR000092">
    <property type="entry name" value="Polyprenyl_synt"/>
</dbReference>
<reference evidence="5 6" key="1">
    <citation type="submission" date="2020-04" db="EMBL/GenBank/DDBJ databases">
        <title>Draft Genome Sequence of Streptomyces morookaense DSM 40503, an 8-azaguanine-producing strain.</title>
        <authorList>
            <person name="Qi J."/>
            <person name="Gao J.-M."/>
        </authorList>
    </citation>
    <scope>NUCLEOTIDE SEQUENCE [LARGE SCALE GENOMIC DNA]</scope>
    <source>
        <strain evidence="5 6">DSM 40503</strain>
    </source>
</reference>
<dbReference type="SFLD" id="SFLDS00005">
    <property type="entry name" value="Isoprenoid_Synthase_Type_I"/>
    <property type="match status" value="1"/>
</dbReference>
<evidence type="ECO:0000256" key="3">
    <source>
        <dbReference type="RuleBase" id="RU004466"/>
    </source>
</evidence>
<dbReference type="Pfam" id="PF00348">
    <property type="entry name" value="polyprenyl_synt"/>
    <property type="match status" value="1"/>
</dbReference>
<keyword evidence="2" id="KW-0460">Magnesium</keyword>
<dbReference type="Gene3D" id="1.10.600.10">
    <property type="entry name" value="Farnesyl Diphosphate Synthase"/>
    <property type="match status" value="1"/>
</dbReference>
<dbReference type="PANTHER" id="PTHR12001:SF71">
    <property type="entry name" value="(2E,6E)-FARNESYL DIPHOSPHATE SYNTHASE"/>
    <property type="match status" value="1"/>
</dbReference>
<protein>
    <submittedName>
        <fullName evidence="5">Polyprenyl synthetase family protein</fullName>
    </submittedName>
</protein>
<comment type="similarity">
    <text evidence="3">Belongs to the FPP/GGPP synthase family.</text>
</comment>
<dbReference type="SFLD" id="SFLDG01017">
    <property type="entry name" value="Polyprenyl_Transferase_Like"/>
    <property type="match status" value="1"/>
</dbReference>
<dbReference type="InterPro" id="IPR008949">
    <property type="entry name" value="Isoprenoid_synthase_dom_sf"/>
</dbReference>
<evidence type="ECO:0000256" key="2">
    <source>
        <dbReference type="ARBA" id="ARBA00022842"/>
    </source>
</evidence>
<dbReference type="Proteomes" id="UP000587462">
    <property type="component" value="Unassembled WGS sequence"/>
</dbReference>
<keyword evidence="3" id="KW-0808">Transferase</keyword>
<feature type="compositionally biased region" description="Low complexity" evidence="4">
    <location>
        <begin position="1"/>
        <end position="15"/>
    </location>
</feature>
<dbReference type="GO" id="GO:0046872">
    <property type="term" value="F:metal ion binding"/>
    <property type="evidence" value="ECO:0007669"/>
    <property type="project" value="UniProtKB-KW"/>
</dbReference>
<sequence length="357" mass="36174">MTSVSTSVPISVPTLPHAPPPALLRSTDAVGPALRAAVARLHPWPQQMAAYAFGWCEADGTPSAGGSGGKGVRQALAMLGAEAVGAPASDGITAAVAVELVHAFSLVHDDIMDGDERRRHRESVWKAFGTGPAVLAGDALYALAVGTLAGAGSTHGAAAVRELSGALGELVHGQADDLLFETRPWTGPEAVRTAEYRDMAVRKTGSLLSCALSLGPVLAGAAPGRTEALAEAGRQLGTAFQAVDDLLGIWGDPGITGKPVHSDLLRGKKTLPVLTALASGTEAGHRLAGLLGGGPLRAAEAAGAARLVEEAGGREAVLAEAHRAVAAARRCLESAPLAPGAVTELGELSAFLVERRL</sequence>
<dbReference type="SUPFAM" id="SSF48576">
    <property type="entry name" value="Terpenoid synthases"/>
    <property type="match status" value="1"/>
</dbReference>
<evidence type="ECO:0000256" key="4">
    <source>
        <dbReference type="SAM" id="MobiDB-lite"/>
    </source>
</evidence>
<keyword evidence="6" id="KW-1185">Reference proteome</keyword>
<feature type="region of interest" description="Disordered" evidence="4">
    <location>
        <begin position="1"/>
        <end position="23"/>
    </location>
</feature>
<dbReference type="AlphaFoldDB" id="A0A7Y7E6K2"/>